<protein>
    <submittedName>
        <fullName evidence="1">Uncharacterized protein</fullName>
    </submittedName>
</protein>
<name>A0AA97ASX7_LEPBY</name>
<accession>A0AA97ASX7</accession>
<gene>
    <name evidence="1" type="ORF">Q2T42_08895</name>
</gene>
<reference evidence="1" key="2">
    <citation type="submission" date="2023-07" db="EMBL/GenBank/DDBJ databases">
        <authorList>
            <person name="Bai X.-H."/>
            <person name="Wang H.-H."/>
            <person name="Wang J."/>
            <person name="Ma M.-Y."/>
            <person name="Hu H.-H."/>
            <person name="Song Z.-L."/>
            <person name="Ma H.-G."/>
            <person name="Fan Y."/>
            <person name="Du C.-Y."/>
            <person name="Xu J.-C."/>
        </authorList>
    </citation>
    <scope>NUCLEOTIDE SEQUENCE</scope>
    <source>
        <strain evidence="1">CZ1</strain>
    </source>
</reference>
<sequence>MMQAQTREHLSPEVAQAFLDGLPEKIRLGLLTYAAQVNFPVEAVIEMAIAGFLDEDAVNFPGCNPVSVDFGSKPTGLS</sequence>
<proteinExistence type="predicted"/>
<reference evidence="1" key="1">
    <citation type="journal article" date="2023" name="Plants (Basel)">
        <title>Genomic Analysis of Leptolyngbya boryana CZ1 Reveals Efficient Carbon Fixation Modules.</title>
        <authorList>
            <person name="Bai X."/>
            <person name="Wang H."/>
            <person name="Cheng W."/>
            <person name="Wang J."/>
            <person name="Ma M."/>
            <person name="Hu H."/>
            <person name="Song Z."/>
            <person name="Ma H."/>
            <person name="Fan Y."/>
            <person name="Du C."/>
            <person name="Xu J."/>
        </authorList>
    </citation>
    <scope>NUCLEOTIDE SEQUENCE</scope>
    <source>
        <strain evidence="1">CZ1</strain>
    </source>
</reference>
<evidence type="ECO:0000313" key="1">
    <source>
        <dbReference type="EMBL" id="WNZ47949.1"/>
    </source>
</evidence>
<dbReference type="RefSeq" id="WP_316428388.1">
    <property type="nucleotide sequence ID" value="NZ_CP130144.1"/>
</dbReference>
<dbReference type="AlphaFoldDB" id="A0AA97ASX7"/>
<dbReference type="EMBL" id="CP130144">
    <property type="protein sequence ID" value="WNZ47949.1"/>
    <property type="molecule type" value="Genomic_DNA"/>
</dbReference>
<organism evidence="1">
    <name type="scientific">Leptolyngbya boryana CZ1</name>
    <dbReference type="NCBI Taxonomy" id="3060204"/>
    <lineage>
        <taxon>Bacteria</taxon>
        <taxon>Bacillati</taxon>
        <taxon>Cyanobacteriota</taxon>
        <taxon>Cyanophyceae</taxon>
        <taxon>Leptolyngbyales</taxon>
        <taxon>Leptolyngbyaceae</taxon>
        <taxon>Leptolyngbya group</taxon>
        <taxon>Leptolyngbya</taxon>
    </lineage>
</organism>